<name>A0A5P8E5B6_9BACT</name>
<dbReference type="Pfam" id="PF07715">
    <property type="entry name" value="Plug"/>
    <property type="match status" value="1"/>
</dbReference>
<evidence type="ECO:0000256" key="14">
    <source>
        <dbReference type="SAM" id="SignalP"/>
    </source>
</evidence>
<evidence type="ECO:0000256" key="1">
    <source>
        <dbReference type="ARBA" id="ARBA00004571"/>
    </source>
</evidence>
<evidence type="ECO:0000259" key="15">
    <source>
        <dbReference type="Pfam" id="PF00593"/>
    </source>
</evidence>
<evidence type="ECO:0000256" key="4">
    <source>
        <dbReference type="ARBA" id="ARBA00022496"/>
    </source>
</evidence>
<dbReference type="RefSeq" id="WP_111898589.1">
    <property type="nucleotide sequence ID" value="NZ_CP033459.1"/>
</dbReference>
<accession>A0A5P8E5B6</accession>
<keyword evidence="5 12" id="KW-0812">Transmembrane</keyword>
<organism evidence="17 18">
    <name type="scientific">Pseudoprevotella muciniphila</name>
    <dbReference type="NCBI Taxonomy" id="2133944"/>
    <lineage>
        <taxon>Bacteria</taxon>
        <taxon>Pseudomonadati</taxon>
        <taxon>Bacteroidota</taxon>
        <taxon>Bacteroidia</taxon>
        <taxon>Bacteroidales</taxon>
        <taxon>Prevotellaceae</taxon>
        <taxon>Pseudoprevotella</taxon>
    </lineage>
</organism>
<dbReference type="EMBL" id="CP033459">
    <property type="protein sequence ID" value="QFQ12116.1"/>
    <property type="molecule type" value="Genomic_DNA"/>
</dbReference>
<evidence type="ECO:0000256" key="3">
    <source>
        <dbReference type="ARBA" id="ARBA00022452"/>
    </source>
</evidence>
<keyword evidence="2 12" id="KW-0813">Transport</keyword>
<keyword evidence="6 14" id="KW-0732">Signal</keyword>
<dbReference type="SUPFAM" id="SSF56935">
    <property type="entry name" value="Porins"/>
    <property type="match status" value="1"/>
</dbReference>
<evidence type="ECO:0000256" key="12">
    <source>
        <dbReference type="PROSITE-ProRule" id="PRU01360"/>
    </source>
</evidence>
<keyword evidence="7" id="KW-0408">Iron</keyword>
<feature type="domain" description="TonB-dependent receptor plug" evidence="16">
    <location>
        <begin position="42"/>
        <end position="150"/>
    </location>
</feature>
<comment type="subcellular location">
    <subcellularLocation>
        <location evidence="1 12">Cell outer membrane</location>
        <topology evidence="1 12">Multi-pass membrane protein</topology>
    </subcellularLocation>
</comment>
<keyword evidence="11 12" id="KW-0998">Cell outer membrane</keyword>
<proteinExistence type="inferred from homology"/>
<dbReference type="InterPro" id="IPR037066">
    <property type="entry name" value="Plug_dom_sf"/>
</dbReference>
<evidence type="ECO:0000256" key="10">
    <source>
        <dbReference type="ARBA" id="ARBA00023136"/>
    </source>
</evidence>
<sequence length="750" mass="84694">MKHLFLAGCLLASVMASAQTVRDTSNISELERAQVIDIRANNKTPVAFTNISKTHIQKMNFGLDMPFLLNFTPSALATSDTGTGIGYTGLRVRGTDATRINVTSNGIPMNDAESSMLYWVNIGDFASNVQNVQLQRGVGTSTNGAGAFGATLNMQTNALSTTPFATLDISGGSFGTHKETFSFGSGLLGGHWAFDGRLGHIGTDGYIDRASGNLNSYFLQGGYVGDNTIVKFITFNGTEKTYMAWDYTSKADMEKYGRTYNPSGKYTTTEGETAFYNNQTDNYHQQHYQLHWTQRLNPMLNLNAALHYTKGDGYYEQYKTDQKLYKYHIETESGEKSDLVRQKKMENDFSGIVASLNFNDKKRLSANIGGAWNIYDGDHFGNVIWVRNSINNLNPNQRYYDNNARKTDGNVYAKANYEIITGLNAYLDLQYRHVDLKMKGSSQEFSNGVQVPFDIKKNYDFFNPKFGMLYKINPANTVYASYGISHKEPTRNDFENEVSTSQPIQPKAERLNDLEVGYQFAKKRFLFAANFYYMDYDNQFVLTGAQDANGEMVAANIKNSYRTGLELQAVWYPFDGFVWQANATWSKNRAKNMHLKVVDENWNESYVNVGTTHLSFSPNFIFNNILSYQYKGFFAALMTKYVSEQYMTNSNFRAYTDIDGNRISAMLDSYFTSDLYLSYTFKLKGLKGITAGVTVYNLFNEKYESNGSCGMYFRNNNGAISAFGNYDFWAWSTYSAQAPTNFLAHISFKF</sequence>
<dbReference type="KEGG" id="alq:C7Y71_003260"/>
<dbReference type="GO" id="GO:0015344">
    <property type="term" value="F:siderophore uptake transmembrane transporter activity"/>
    <property type="evidence" value="ECO:0007669"/>
    <property type="project" value="TreeGrafter"/>
</dbReference>
<keyword evidence="10 12" id="KW-0472">Membrane</keyword>
<feature type="signal peptide" evidence="14">
    <location>
        <begin position="1"/>
        <end position="18"/>
    </location>
</feature>
<evidence type="ECO:0000256" key="13">
    <source>
        <dbReference type="RuleBase" id="RU003357"/>
    </source>
</evidence>
<gene>
    <name evidence="17" type="ORF">C7Y71_003260</name>
</gene>
<feature type="chain" id="PRO_5024417484" evidence="14">
    <location>
        <begin position="19"/>
        <end position="750"/>
    </location>
</feature>
<comment type="similarity">
    <text evidence="12 13">Belongs to the TonB-dependent receptor family.</text>
</comment>
<dbReference type="InterPro" id="IPR012910">
    <property type="entry name" value="Plug_dom"/>
</dbReference>
<evidence type="ECO:0000259" key="16">
    <source>
        <dbReference type="Pfam" id="PF07715"/>
    </source>
</evidence>
<evidence type="ECO:0000313" key="17">
    <source>
        <dbReference type="EMBL" id="QFQ12116.1"/>
    </source>
</evidence>
<keyword evidence="3 12" id="KW-1134">Transmembrane beta strand</keyword>
<keyword evidence="8" id="KW-0406">Ion transport</keyword>
<evidence type="ECO:0000313" key="18">
    <source>
        <dbReference type="Proteomes" id="UP000249375"/>
    </source>
</evidence>
<keyword evidence="4" id="KW-0410">Iron transport</keyword>
<dbReference type="Pfam" id="PF00593">
    <property type="entry name" value="TonB_dep_Rec_b-barrel"/>
    <property type="match status" value="1"/>
</dbReference>
<evidence type="ECO:0000256" key="5">
    <source>
        <dbReference type="ARBA" id="ARBA00022692"/>
    </source>
</evidence>
<evidence type="ECO:0000256" key="9">
    <source>
        <dbReference type="ARBA" id="ARBA00023077"/>
    </source>
</evidence>
<evidence type="ECO:0000256" key="8">
    <source>
        <dbReference type="ARBA" id="ARBA00023065"/>
    </source>
</evidence>
<keyword evidence="17" id="KW-0675">Receptor</keyword>
<dbReference type="GO" id="GO:0009279">
    <property type="term" value="C:cell outer membrane"/>
    <property type="evidence" value="ECO:0007669"/>
    <property type="project" value="UniProtKB-SubCell"/>
</dbReference>
<keyword evidence="9 13" id="KW-0798">TonB box</keyword>
<dbReference type="PROSITE" id="PS52016">
    <property type="entry name" value="TONB_DEPENDENT_REC_3"/>
    <property type="match status" value="1"/>
</dbReference>
<dbReference type="Proteomes" id="UP000249375">
    <property type="component" value="Chromosome"/>
</dbReference>
<dbReference type="Gene3D" id="2.40.170.20">
    <property type="entry name" value="TonB-dependent receptor, beta-barrel domain"/>
    <property type="match status" value="1"/>
</dbReference>
<dbReference type="PANTHER" id="PTHR32552">
    <property type="entry name" value="FERRICHROME IRON RECEPTOR-RELATED"/>
    <property type="match status" value="1"/>
</dbReference>
<dbReference type="PANTHER" id="PTHR32552:SF68">
    <property type="entry name" value="FERRICHROME OUTER MEMBRANE TRANSPORTER_PHAGE RECEPTOR"/>
    <property type="match status" value="1"/>
</dbReference>
<evidence type="ECO:0000256" key="2">
    <source>
        <dbReference type="ARBA" id="ARBA00022448"/>
    </source>
</evidence>
<dbReference type="OrthoDB" id="9761152at2"/>
<dbReference type="InterPro" id="IPR036942">
    <property type="entry name" value="Beta-barrel_TonB_sf"/>
</dbReference>
<dbReference type="Gene3D" id="2.170.130.10">
    <property type="entry name" value="TonB-dependent receptor, plug domain"/>
    <property type="match status" value="1"/>
</dbReference>
<evidence type="ECO:0000256" key="11">
    <source>
        <dbReference type="ARBA" id="ARBA00023237"/>
    </source>
</evidence>
<dbReference type="InterPro" id="IPR039426">
    <property type="entry name" value="TonB-dep_rcpt-like"/>
</dbReference>
<evidence type="ECO:0000256" key="6">
    <source>
        <dbReference type="ARBA" id="ARBA00022729"/>
    </source>
</evidence>
<evidence type="ECO:0000256" key="7">
    <source>
        <dbReference type="ARBA" id="ARBA00023004"/>
    </source>
</evidence>
<reference evidence="17 18" key="1">
    <citation type="submission" date="2018-11" db="EMBL/GenBank/DDBJ databases">
        <authorList>
            <person name="Na S.W."/>
            <person name="Baik M."/>
        </authorList>
    </citation>
    <scope>NUCLEOTIDE SEQUENCE [LARGE SCALE GENOMIC DNA]</scope>
    <source>
        <strain evidence="17 18">E39</strain>
    </source>
</reference>
<protein>
    <submittedName>
        <fullName evidence="17">TonB-dependent receptor</fullName>
    </submittedName>
</protein>
<feature type="domain" description="TonB-dependent receptor-like beta-barrel" evidence="15">
    <location>
        <begin position="245"/>
        <end position="698"/>
    </location>
</feature>
<keyword evidence="18" id="KW-1185">Reference proteome</keyword>
<dbReference type="InterPro" id="IPR000531">
    <property type="entry name" value="Beta-barrel_TonB"/>
</dbReference>
<dbReference type="AlphaFoldDB" id="A0A5P8E5B6"/>